<feature type="transmembrane region" description="Helical" evidence="1">
    <location>
        <begin position="20"/>
        <end position="43"/>
    </location>
</feature>
<keyword evidence="1" id="KW-0812">Transmembrane</keyword>
<evidence type="ECO:0000313" key="3">
    <source>
        <dbReference type="Proteomes" id="UP000887575"/>
    </source>
</evidence>
<keyword evidence="1" id="KW-1133">Transmembrane helix</keyword>
<reference evidence="4" key="1">
    <citation type="submission" date="2024-02" db="UniProtKB">
        <authorList>
            <consortium name="WormBaseParasite"/>
        </authorList>
    </citation>
    <scope>IDENTIFICATION</scope>
</reference>
<evidence type="ECO:0000256" key="1">
    <source>
        <dbReference type="SAM" id="Phobius"/>
    </source>
</evidence>
<proteinExistence type="predicted"/>
<dbReference type="PANTHER" id="PTHR23017:SF3">
    <property type="entry name" value="G-PROTEIN COUPLED RECEPTORS FAMILY 1 PROFILE DOMAIN-CONTAINING PROTEIN"/>
    <property type="match status" value="1"/>
</dbReference>
<organism evidence="3 4">
    <name type="scientific">Mesorhabditis belari</name>
    <dbReference type="NCBI Taxonomy" id="2138241"/>
    <lineage>
        <taxon>Eukaryota</taxon>
        <taxon>Metazoa</taxon>
        <taxon>Ecdysozoa</taxon>
        <taxon>Nematoda</taxon>
        <taxon>Chromadorea</taxon>
        <taxon>Rhabditida</taxon>
        <taxon>Rhabditina</taxon>
        <taxon>Rhabditomorpha</taxon>
        <taxon>Rhabditoidea</taxon>
        <taxon>Rhabditidae</taxon>
        <taxon>Mesorhabditinae</taxon>
        <taxon>Mesorhabditis</taxon>
    </lineage>
</organism>
<accession>A0AAF3F648</accession>
<feature type="transmembrane region" description="Helical" evidence="1">
    <location>
        <begin position="184"/>
        <end position="211"/>
    </location>
</feature>
<evidence type="ECO:0000313" key="4">
    <source>
        <dbReference type="WBParaSite" id="MBELARI_LOCUS2288"/>
    </source>
</evidence>
<name>A0AAF3F648_9BILA</name>
<dbReference type="Pfam" id="PF10328">
    <property type="entry name" value="7TM_GPCR_Srx"/>
    <property type="match status" value="1"/>
</dbReference>
<evidence type="ECO:0000259" key="2">
    <source>
        <dbReference type="Pfam" id="PF10328"/>
    </source>
</evidence>
<sequence length="317" mass="35748">MGDLNGTSLVDLSMIVASDQMLGALLVLLVCITGSIFNMKAFLRLKTQQINAPHFAGYARAHVLFDTFNLVSFLLHMPWSLLFPEYWALVDNATNIPFGYFALATEFCAFLSSMFLTINRAASLLAINKGSKVSFSPLWIIVPSFVFLYLVSIAFLFPGCNFTFDRVEMQWYFSKTPCGNFISFYIDFMFICSFFTVEVLIDFCVLIVFSIRTRKWTKQGAIAGNNTVRELRMFAQSSLASLGFVYMLVSFQFFTGMTDSRFWKFVHTTLAWEVSHCVQGITIITLDSTSKSTRGRKTTIGEAGKSILITTTTGRIR</sequence>
<feature type="domain" description="7TM GPCR serpentine receptor class x (Srx)" evidence="2">
    <location>
        <begin position="29"/>
        <end position="285"/>
    </location>
</feature>
<dbReference type="Proteomes" id="UP000887575">
    <property type="component" value="Unassembled WGS sequence"/>
</dbReference>
<dbReference type="AlphaFoldDB" id="A0AAF3F648"/>
<protein>
    <recommendedName>
        <fullName evidence="2">7TM GPCR serpentine receptor class x (Srx) domain-containing protein</fullName>
    </recommendedName>
</protein>
<dbReference type="PANTHER" id="PTHR23017">
    <property type="entry name" value="SERPENTINE RECEPTOR, CLASS X"/>
    <property type="match status" value="1"/>
</dbReference>
<keyword evidence="3" id="KW-1185">Reference proteome</keyword>
<feature type="transmembrane region" description="Helical" evidence="1">
    <location>
        <begin position="138"/>
        <end position="164"/>
    </location>
</feature>
<dbReference type="InterPro" id="IPR019430">
    <property type="entry name" value="7TM_GPCR_serpentine_rcpt_Srx"/>
</dbReference>
<feature type="transmembrane region" description="Helical" evidence="1">
    <location>
        <begin position="231"/>
        <end position="254"/>
    </location>
</feature>
<keyword evidence="1" id="KW-0472">Membrane</keyword>
<feature type="transmembrane region" description="Helical" evidence="1">
    <location>
        <begin position="97"/>
        <end position="118"/>
    </location>
</feature>
<dbReference type="WBParaSite" id="MBELARI_LOCUS2288">
    <property type="protein sequence ID" value="MBELARI_LOCUS2288"/>
    <property type="gene ID" value="MBELARI_LOCUS2288"/>
</dbReference>